<dbReference type="EMBL" id="CADCTX010000244">
    <property type="protein sequence ID" value="CAA9308597.1"/>
    <property type="molecule type" value="Genomic_DNA"/>
</dbReference>
<gene>
    <name evidence="2" type="ORF">AVDCRST_MAG40-835</name>
</gene>
<protein>
    <submittedName>
        <fullName evidence="2">Uncharacterized protein</fullName>
    </submittedName>
</protein>
<accession>A0A6J4KL07</accession>
<feature type="non-terminal residue" evidence="2">
    <location>
        <position position="1"/>
    </location>
</feature>
<organism evidence="2">
    <name type="scientific">uncultured Gemmatimonadaceae bacterium</name>
    <dbReference type="NCBI Taxonomy" id="246130"/>
    <lineage>
        <taxon>Bacteria</taxon>
        <taxon>Pseudomonadati</taxon>
        <taxon>Gemmatimonadota</taxon>
        <taxon>Gemmatimonadia</taxon>
        <taxon>Gemmatimonadales</taxon>
        <taxon>Gemmatimonadaceae</taxon>
        <taxon>environmental samples</taxon>
    </lineage>
</organism>
<dbReference type="AlphaFoldDB" id="A0A6J4KL07"/>
<feature type="compositionally biased region" description="Low complexity" evidence="1">
    <location>
        <begin position="1"/>
        <end position="42"/>
    </location>
</feature>
<proteinExistence type="predicted"/>
<name>A0A6J4KL07_9BACT</name>
<sequence length="103" mass="10889">CDGTTARTTTSLPSRRSSSRIPSSAPARAARAVPRTRTSRSPLTPITCRSPAAPVTRTDRAPVASIAPTRGAEWLPFECARPRVTNSAVAAKANFRMGARSRG</sequence>
<evidence type="ECO:0000256" key="1">
    <source>
        <dbReference type="SAM" id="MobiDB-lite"/>
    </source>
</evidence>
<feature type="non-terminal residue" evidence="2">
    <location>
        <position position="103"/>
    </location>
</feature>
<reference evidence="2" key="1">
    <citation type="submission" date="2020-02" db="EMBL/GenBank/DDBJ databases">
        <authorList>
            <person name="Meier V. D."/>
        </authorList>
    </citation>
    <scope>NUCLEOTIDE SEQUENCE</scope>
    <source>
        <strain evidence="2">AVDCRST_MAG40</strain>
    </source>
</reference>
<evidence type="ECO:0000313" key="2">
    <source>
        <dbReference type="EMBL" id="CAA9308597.1"/>
    </source>
</evidence>
<feature type="region of interest" description="Disordered" evidence="1">
    <location>
        <begin position="1"/>
        <end position="61"/>
    </location>
</feature>